<protein>
    <submittedName>
        <fullName evidence="2">Uncharacterized protein</fullName>
    </submittedName>
</protein>
<dbReference type="Proteomes" id="UP000515908">
    <property type="component" value="Chromosome 14"/>
</dbReference>
<name>A0A7G2CJP3_9TRYP</name>
<dbReference type="VEuPathDB" id="TriTrypDB:ADEAN_000711800"/>
<gene>
    <name evidence="2" type="ORF">ADEAN_000711800</name>
</gene>
<keyword evidence="3" id="KW-1185">Reference proteome</keyword>
<dbReference type="EMBL" id="LR877158">
    <property type="protein sequence ID" value="CAD2219609.1"/>
    <property type="molecule type" value="Genomic_DNA"/>
</dbReference>
<sequence length="311" mass="34908">MSAPLKRSRSAKSGAGPVNKKAKGEGKSHGANPNNADNEEYVIIINNVEKNFGIIHEHLLATHCGLNPERSGTTHSEESHYVVKCRTETHSAEINFFQDPADPFSVFLHQRKKAPVSHGAEDPTAITEDVHGANTLQKGEHPVTSLPQLANKTRSRPYFGQHLQLHVSLPGYEEGELLLGKDSKTKDKKAPKAIVQQNVHQNDLVSCVARLTRPLAMKLFLEKFRDIPGFVSGWRLHAERVRNPDDVRRAKPNRSTNGMYKVVFQNKKFLFDAKNLLDQFELDKGVRVTLLLSDPLQTQVREYGEEKEAEE</sequence>
<feature type="compositionally biased region" description="Basic residues" evidence="1">
    <location>
        <begin position="1"/>
        <end position="10"/>
    </location>
</feature>
<proteinExistence type="predicted"/>
<accession>A0A7G2CJP3</accession>
<feature type="region of interest" description="Disordered" evidence="1">
    <location>
        <begin position="1"/>
        <end position="36"/>
    </location>
</feature>
<evidence type="ECO:0000256" key="1">
    <source>
        <dbReference type="SAM" id="MobiDB-lite"/>
    </source>
</evidence>
<reference evidence="2 3" key="1">
    <citation type="submission" date="2020-08" db="EMBL/GenBank/DDBJ databases">
        <authorList>
            <person name="Newling K."/>
            <person name="Davey J."/>
            <person name="Forrester S."/>
        </authorList>
    </citation>
    <scope>NUCLEOTIDE SEQUENCE [LARGE SCALE GENOMIC DNA]</scope>
    <source>
        <strain evidence="3">Crithidia deanei Carvalho (ATCC PRA-265)</strain>
    </source>
</reference>
<dbReference type="AlphaFoldDB" id="A0A7G2CJP3"/>
<organism evidence="2 3">
    <name type="scientific">Angomonas deanei</name>
    <dbReference type="NCBI Taxonomy" id="59799"/>
    <lineage>
        <taxon>Eukaryota</taxon>
        <taxon>Discoba</taxon>
        <taxon>Euglenozoa</taxon>
        <taxon>Kinetoplastea</taxon>
        <taxon>Metakinetoplastina</taxon>
        <taxon>Trypanosomatida</taxon>
        <taxon>Trypanosomatidae</taxon>
        <taxon>Strigomonadinae</taxon>
        <taxon>Angomonas</taxon>
    </lineage>
</organism>
<evidence type="ECO:0000313" key="2">
    <source>
        <dbReference type="EMBL" id="CAD2219609.1"/>
    </source>
</evidence>
<evidence type="ECO:0000313" key="3">
    <source>
        <dbReference type="Proteomes" id="UP000515908"/>
    </source>
</evidence>